<feature type="domain" description="Multidrug resistance protein MdtA-like C-terminal permuted SH3" evidence="7">
    <location>
        <begin position="300"/>
        <end position="360"/>
    </location>
</feature>
<dbReference type="InterPro" id="IPR058624">
    <property type="entry name" value="MdtA-like_HH"/>
</dbReference>
<evidence type="ECO:0000259" key="4">
    <source>
        <dbReference type="Pfam" id="PF25876"/>
    </source>
</evidence>
<dbReference type="PANTHER" id="PTHR30158">
    <property type="entry name" value="ACRA/E-RELATED COMPONENT OF DRUG EFFLUX TRANSPORTER"/>
    <property type="match status" value="1"/>
</dbReference>
<dbReference type="InterPro" id="IPR058627">
    <property type="entry name" value="MdtA-like_C"/>
</dbReference>
<evidence type="ECO:0000259" key="6">
    <source>
        <dbReference type="Pfam" id="PF25944"/>
    </source>
</evidence>
<dbReference type="SUPFAM" id="SSF111369">
    <property type="entry name" value="HlyD-like secretion proteins"/>
    <property type="match status" value="1"/>
</dbReference>
<dbReference type="GO" id="GO:0022857">
    <property type="term" value="F:transmembrane transporter activity"/>
    <property type="evidence" value="ECO:0007669"/>
    <property type="project" value="InterPro"/>
</dbReference>
<dbReference type="Pfam" id="PF25876">
    <property type="entry name" value="HH_MFP_RND"/>
    <property type="match status" value="1"/>
</dbReference>
<evidence type="ECO:0000259" key="7">
    <source>
        <dbReference type="Pfam" id="PF25967"/>
    </source>
</evidence>
<dbReference type="STRING" id="407022.SAMN05661044_01817"/>
<evidence type="ECO:0000256" key="3">
    <source>
        <dbReference type="SAM" id="Coils"/>
    </source>
</evidence>
<dbReference type="Pfam" id="PF25967">
    <property type="entry name" value="RND-MFP_C"/>
    <property type="match status" value="1"/>
</dbReference>
<dbReference type="Proteomes" id="UP000199421">
    <property type="component" value="Unassembled WGS sequence"/>
</dbReference>
<evidence type="ECO:0000313" key="9">
    <source>
        <dbReference type="Proteomes" id="UP000199421"/>
    </source>
</evidence>
<dbReference type="Pfam" id="PF25944">
    <property type="entry name" value="Beta-barrel_RND"/>
    <property type="match status" value="1"/>
</dbReference>
<dbReference type="Gene3D" id="2.40.30.170">
    <property type="match status" value="1"/>
</dbReference>
<feature type="domain" description="Multidrug resistance protein MdtA-like alpha-helical hairpin" evidence="4">
    <location>
        <begin position="103"/>
        <end position="170"/>
    </location>
</feature>
<dbReference type="InterPro" id="IPR058625">
    <property type="entry name" value="MdtA-like_BSH"/>
</dbReference>
<dbReference type="NCBIfam" id="TIGR01730">
    <property type="entry name" value="RND_mfp"/>
    <property type="match status" value="1"/>
</dbReference>
<dbReference type="Gene3D" id="2.40.50.100">
    <property type="match status" value="1"/>
</dbReference>
<evidence type="ECO:0000256" key="1">
    <source>
        <dbReference type="ARBA" id="ARBA00004196"/>
    </source>
</evidence>
<comment type="similarity">
    <text evidence="2">Belongs to the membrane fusion protein (MFP) (TC 8.A.1) family.</text>
</comment>
<reference evidence="9" key="1">
    <citation type="submission" date="2016-10" db="EMBL/GenBank/DDBJ databases">
        <authorList>
            <person name="Varghese N."/>
            <person name="Submissions S."/>
        </authorList>
    </citation>
    <scope>NUCLEOTIDE SEQUENCE [LARGE SCALE GENOMIC DNA]</scope>
    <source>
        <strain evidence="9">DSM 18733</strain>
    </source>
</reference>
<dbReference type="Gene3D" id="1.10.287.470">
    <property type="entry name" value="Helix hairpin bin"/>
    <property type="match status" value="1"/>
</dbReference>
<evidence type="ECO:0000313" key="8">
    <source>
        <dbReference type="EMBL" id="SEL04353.1"/>
    </source>
</evidence>
<dbReference type="AlphaFoldDB" id="A0A1H7LZG1"/>
<proteinExistence type="inferred from homology"/>
<protein>
    <submittedName>
        <fullName evidence="8">Membrane fusion protein, multidrug efflux system</fullName>
    </submittedName>
</protein>
<organism evidence="8 9">
    <name type="scientific">Olivibacter domesticus</name>
    <name type="common">Pseudosphingobacterium domesticum</name>
    <dbReference type="NCBI Taxonomy" id="407022"/>
    <lineage>
        <taxon>Bacteria</taxon>
        <taxon>Pseudomonadati</taxon>
        <taxon>Bacteroidota</taxon>
        <taxon>Sphingobacteriia</taxon>
        <taxon>Sphingobacteriales</taxon>
        <taxon>Sphingobacteriaceae</taxon>
        <taxon>Olivibacter</taxon>
    </lineage>
</organism>
<feature type="domain" description="Multidrug resistance protein MdtA-like barrel-sandwich hybrid" evidence="5">
    <location>
        <begin position="61"/>
        <end position="202"/>
    </location>
</feature>
<comment type="subcellular location">
    <subcellularLocation>
        <location evidence="1">Cell envelope</location>
    </subcellularLocation>
</comment>
<sequence>MKRYIDYWLMVIVALSLPSCKQSSGKEEQSDNLEQYPVSALHLQSIKVYQEYPATLKGEQNIEIRPKVDGFVEKIYVDEGEQVKRGQALFKIHAPQYEQEVRTASAAIASTAAEVNTARMQYNKTKPLVDEDIISKYELEQAANLLATKEAALQQAKANLINAKTNVGYTIINSPVSGVVGNLPYKIGSLVSNTSPQPLTTVSNIGKIHAYFSFNERQFLDFMGSPEGENLEKKLEKLPKVRLILANGSEYPQSGKIETIGGLINTETGSINLRATFPNPAFLIKSGASAVLKIPAEIKDALVIPAKAAQDIQGKLFVYTVDSQGVVKSREIQIMELPLKDQYVVKRGLQAADQLVLEGIMGLQDGEKIKPLLKK</sequence>
<dbReference type="InterPro" id="IPR006143">
    <property type="entry name" value="RND_pump_MFP"/>
</dbReference>
<dbReference type="InterPro" id="IPR058626">
    <property type="entry name" value="MdtA-like_b-barrel"/>
</dbReference>
<accession>A0A1H7LZG1</accession>
<dbReference type="Gene3D" id="2.40.420.20">
    <property type="match status" value="1"/>
</dbReference>
<dbReference type="GO" id="GO:0046677">
    <property type="term" value="P:response to antibiotic"/>
    <property type="evidence" value="ECO:0007669"/>
    <property type="project" value="TreeGrafter"/>
</dbReference>
<dbReference type="OrthoDB" id="9801814at2"/>
<dbReference type="GO" id="GO:0030313">
    <property type="term" value="C:cell envelope"/>
    <property type="evidence" value="ECO:0007669"/>
    <property type="project" value="UniProtKB-SubCell"/>
</dbReference>
<dbReference type="Pfam" id="PF25917">
    <property type="entry name" value="BSH_RND"/>
    <property type="match status" value="1"/>
</dbReference>
<dbReference type="PANTHER" id="PTHR30158:SF23">
    <property type="entry name" value="MULTIDRUG RESISTANCE PROTEIN MEXA"/>
    <property type="match status" value="1"/>
</dbReference>
<keyword evidence="3" id="KW-0175">Coiled coil</keyword>
<feature type="domain" description="Multidrug resistance protein MdtA-like beta-barrel" evidence="6">
    <location>
        <begin position="238"/>
        <end position="281"/>
    </location>
</feature>
<gene>
    <name evidence="8" type="ORF">SAMN05661044_01817</name>
</gene>
<dbReference type="GO" id="GO:0005886">
    <property type="term" value="C:plasma membrane"/>
    <property type="evidence" value="ECO:0007669"/>
    <property type="project" value="TreeGrafter"/>
</dbReference>
<feature type="coiled-coil region" evidence="3">
    <location>
        <begin position="139"/>
        <end position="166"/>
    </location>
</feature>
<keyword evidence="9" id="KW-1185">Reference proteome</keyword>
<evidence type="ECO:0000256" key="2">
    <source>
        <dbReference type="ARBA" id="ARBA00009477"/>
    </source>
</evidence>
<name>A0A1H7LZG1_OLID1</name>
<dbReference type="EMBL" id="FOAF01000001">
    <property type="protein sequence ID" value="SEL04353.1"/>
    <property type="molecule type" value="Genomic_DNA"/>
</dbReference>
<dbReference type="RefSeq" id="WP_093322402.1">
    <property type="nucleotide sequence ID" value="NZ_FOAF01000001.1"/>
</dbReference>
<evidence type="ECO:0000259" key="5">
    <source>
        <dbReference type="Pfam" id="PF25917"/>
    </source>
</evidence>